<organism evidence="2 3">
    <name type="scientific">Nezara viridula</name>
    <name type="common">Southern green stink bug</name>
    <name type="synonym">Cimex viridulus</name>
    <dbReference type="NCBI Taxonomy" id="85310"/>
    <lineage>
        <taxon>Eukaryota</taxon>
        <taxon>Metazoa</taxon>
        <taxon>Ecdysozoa</taxon>
        <taxon>Arthropoda</taxon>
        <taxon>Hexapoda</taxon>
        <taxon>Insecta</taxon>
        <taxon>Pterygota</taxon>
        <taxon>Neoptera</taxon>
        <taxon>Paraneoptera</taxon>
        <taxon>Hemiptera</taxon>
        <taxon>Heteroptera</taxon>
        <taxon>Panheteroptera</taxon>
        <taxon>Pentatomomorpha</taxon>
        <taxon>Pentatomoidea</taxon>
        <taxon>Pentatomidae</taxon>
        <taxon>Pentatominae</taxon>
        <taxon>Nezara</taxon>
    </lineage>
</organism>
<accession>A0A9P0HTN6</accession>
<dbReference type="EMBL" id="OV725083">
    <property type="protein sequence ID" value="CAH1407211.1"/>
    <property type="molecule type" value="Genomic_DNA"/>
</dbReference>
<keyword evidence="3" id="KW-1185">Reference proteome</keyword>
<reference evidence="2" key="1">
    <citation type="submission" date="2022-01" db="EMBL/GenBank/DDBJ databases">
        <authorList>
            <person name="King R."/>
        </authorList>
    </citation>
    <scope>NUCLEOTIDE SEQUENCE</scope>
</reference>
<dbReference type="Gene3D" id="1.10.287.1490">
    <property type="match status" value="1"/>
</dbReference>
<dbReference type="OrthoDB" id="6605048at2759"/>
<dbReference type="AlphaFoldDB" id="A0A9P0HTN6"/>
<feature type="coiled-coil region" evidence="1">
    <location>
        <begin position="181"/>
        <end position="250"/>
    </location>
</feature>
<gene>
    <name evidence="2" type="ORF">NEZAVI_LOCUS14990</name>
</gene>
<name>A0A9P0HTN6_NEZVI</name>
<keyword evidence="1" id="KW-0175">Coiled coil</keyword>
<sequence>MYGNFLKDGKGEKKQLQDYRQDWQDYVAQKEGHPETGSENKKDFLSRRNIFYELGDEIRAGPISDDEFSHFSFPTIGFCDINSKAEVAAGSKPAQISDLCKEDRQRIAQLVTEISRCREDQKEKSQQVKKLLDENSELKSHIGQLEKDLSALRISVKYGEENLRLITKSHVVKESSLKNQNFELHNKIKVLEHEKSELQIKLEEAQKQTEKLANVVYYVSNENKKFYKKYDNSKEKLKVALEAITQLESKQKDAAYGKKMENRSSQTNLDIVHQSRSRLKFSRKERKCHNKYCWKQDQDERFSSDEDSLISELFFIPKQKNHTKLTYFSDDDSS</sequence>
<evidence type="ECO:0000256" key="1">
    <source>
        <dbReference type="SAM" id="Coils"/>
    </source>
</evidence>
<evidence type="ECO:0000313" key="3">
    <source>
        <dbReference type="Proteomes" id="UP001152798"/>
    </source>
</evidence>
<protein>
    <submittedName>
        <fullName evidence="2">Uncharacterized protein</fullName>
    </submittedName>
</protein>
<feature type="coiled-coil region" evidence="1">
    <location>
        <begin position="114"/>
        <end position="148"/>
    </location>
</feature>
<proteinExistence type="predicted"/>
<evidence type="ECO:0000313" key="2">
    <source>
        <dbReference type="EMBL" id="CAH1407211.1"/>
    </source>
</evidence>
<dbReference type="Proteomes" id="UP001152798">
    <property type="component" value="Chromosome 7"/>
</dbReference>